<evidence type="ECO:0000313" key="2">
    <source>
        <dbReference type="Proteomes" id="UP000292120"/>
    </source>
</evidence>
<reference evidence="1 2" key="1">
    <citation type="submission" date="2019-02" db="EMBL/GenBank/DDBJ databases">
        <title>Aquabacterium sp. strain KMB7.</title>
        <authorList>
            <person name="Chen W.-M."/>
        </authorList>
    </citation>
    <scope>NUCLEOTIDE SEQUENCE [LARGE SCALE GENOMIC DNA]</scope>
    <source>
        <strain evidence="1 2">KMB7</strain>
    </source>
</reference>
<comment type="caution">
    <text evidence="1">The sequence shown here is derived from an EMBL/GenBank/DDBJ whole genome shotgun (WGS) entry which is preliminary data.</text>
</comment>
<name>A0A4V2JFG5_9BURK</name>
<organism evidence="1 2">
    <name type="scientific">Aquabacterium lacunae</name>
    <dbReference type="NCBI Taxonomy" id="2528630"/>
    <lineage>
        <taxon>Bacteria</taxon>
        <taxon>Pseudomonadati</taxon>
        <taxon>Pseudomonadota</taxon>
        <taxon>Betaproteobacteria</taxon>
        <taxon>Burkholderiales</taxon>
        <taxon>Aquabacterium</taxon>
    </lineage>
</organism>
<dbReference type="OrthoDB" id="7592850at2"/>
<gene>
    <name evidence="1" type="ORF">EYS42_12825</name>
</gene>
<proteinExistence type="predicted"/>
<accession>A0A4V2JFG5</accession>
<dbReference type="Proteomes" id="UP000292120">
    <property type="component" value="Unassembled WGS sequence"/>
</dbReference>
<protein>
    <submittedName>
        <fullName evidence="1">Uncharacterized protein</fullName>
    </submittedName>
</protein>
<dbReference type="EMBL" id="SIXI01000005">
    <property type="protein sequence ID" value="TBO29288.1"/>
    <property type="molecule type" value="Genomic_DNA"/>
</dbReference>
<dbReference type="AlphaFoldDB" id="A0A4V2JFG5"/>
<evidence type="ECO:0000313" key="1">
    <source>
        <dbReference type="EMBL" id="TBO29288.1"/>
    </source>
</evidence>
<sequence>MEADFLSRVREVIFDPQRAAAAGQAGVLYALAWFLTKNPLQPVSFSDAPQEQLRKDLGEFAAKADLGSTSSFQNLLYWARYLGFATVAGDGGTRRAFPDPTRAIGTVLDQILVINEWIEIDVFLSRLAGIYPVLEGGVVREELESMRSAPPATDDRLSIASSLALQRLVDRGSILLDTLADAKKARILDFGSTTKRVSHVQIGATK</sequence>
<dbReference type="InterPro" id="IPR049812">
    <property type="entry name" value="DpdG-like"/>
</dbReference>
<keyword evidence="2" id="KW-1185">Reference proteome</keyword>
<dbReference type="NCBIfam" id="NF041064">
    <property type="entry name" value="DpdG"/>
    <property type="match status" value="1"/>
</dbReference>